<reference evidence="1 2" key="2">
    <citation type="journal article" date="2022" name="Mol. Ecol. Resour.">
        <title>The genomes of chicory, endive, great burdock and yacon provide insights into Asteraceae paleo-polyploidization history and plant inulin production.</title>
        <authorList>
            <person name="Fan W."/>
            <person name="Wang S."/>
            <person name="Wang H."/>
            <person name="Wang A."/>
            <person name="Jiang F."/>
            <person name="Liu H."/>
            <person name="Zhao H."/>
            <person name="Xu D."/>
            <person name="Zhang Y."/>
        </authorList>
    </citation>
    <scope>NUCLEOTIDE SEQUENCE [LARGE SCALE GENOMIC DNA]</scope>
    <source>
        <strain evidence="2">cv. Yunnan</strain>
        <tissue evidence="1">Leaves</tissue>
    </source>
</reference>
<organism evidence="1 2">
    <name type="scientific">Smallanthus sonchifolius</name>
    <dbReference type="NCBI Taxonomy" id="185202"/>
    <lineage>
        <taxon>Eukaryota</taxon>
        <taxon>Viridiplantae</taxon>
        <taxon>Streptophyta</taxon>
        <taxon>Embryophyta</taxon>
        <taxon>Tracheophyta</taxon>
        <taxon>Spermatophyta</taxon>
        <taxon>Magnoliopsida</taxon>
        <taxon>eudicotyledons</taxon>
        <taxon>Gunneridae</taxon>
        <taxon>Pentapetalae</taxon>
        <taxon>asterids</taxon>
        <taxon>campanulids</taxon>
        <taxon>Asterales</taxon>
        <taxon>Asteraceae</taxon>
        <taxon>Asteroideae</taxon>
        <taxon>Heliantheae alliance</taxon>
        <taxon>Millerieae</taxon>
        <taxon>Smallanthus</taxon>
    </lineage>
</organism>
<evidence type="ECO:0000313" key="2">
    <source>
        <dbReference type="Proteomes" id="UP001056120"/>
    </source>
</evidence>
<dbReference type="EMBL" id="CM042024">
    <property type="protein sequence ID" value="KAI3810727.1"/>
    <property type="molecule type" value="Genomic_DNA"/>
</dbReference>
<comment type="caution">
    <text evidence="1">The sequence shown here is derived from an EMBL/GenBank/DDBJ whole genome shotgun (WGS) entry which is preliminary data.</text>
</comment>
<gene>
    <name evidence="1" type="ORF">L1987_20349</name>
</gene>
<name>A0ACB9IRK5_9ASTR</name>
<reference evidence="2" key="1">
    <citation type="journal article" date="2022" name="Mol. Ecol. Resour.">
        <title>The genomes of chicory, endive, great burdock and yacon provide insights into Asteraceae palaeo-polyploidization history and plant inulin production.</title>
        <authorList>
            <person name="Fan W."/>
            <person name="Wang S."/>
            <person name="Wang H."/>
            <person name="Wang A."/>
            <person name="Jiang F."/>
            <person name="Liu H."/>
            <person name="Zhao H."/>
            <person name="Xu D."/>
            <person name="Zhang Y."/>
        </authorList>
    </citation>
    <scope>NUCLEOTIDE SEQUENCE [LARGE SCALE GENOMIC DNA]</scope>
    <source>
        <strain evidence="2">cv. Yunnan</strain>
    </source>
</reference>
<keyword evidence="2" id="KW-1185">Reference proteome</keyword>
<proteinExistence type="predicted"/>
<dbReference type="Proteomes" id="UP001056120">
    <property type="component" value="Linkage Group LG07"/>
</dbReference>
<accession>A0ACB9IRK5</accession>
<protein>
    <submittedName>
        <fullName evidence="1">Uncharacterized protein</fullName>
    </submittedName>
</protein>
<sequence length="66" mass="7491">MCLKGSKLIRLPTFNYLQLPIDLLVDQDFLTKYDIKANNAILVADKHLPMYDGMSSCEADTKKKSI</sequence>
<evidence type="ECO:0000313" key="1">
    <source>
        <dbReference type="EMBL" id="KAI3810727.1"/>
    </source>
</evidence>